<evidence type="ECO:0000256" key="1">
    <source>
        <dbReference type="SAM" id="MobiDB-lite"/>
    </source>
</evidence>
<keyword evidence="3" id="KW-1185">Reference proteome</keyword>
<gene>
    <name evidence="2" type="ORF">PNOK_0955800</name>
</gene>
<dbReference type="OrthoDB" id="3240925at2759"/>
<organism evidence="2 3">
    <name type="scientific">Pyrrhoderma noxium</name>
    <dbReference type="NCBI Taxonomy" id="2282107"/>
    <lineage>
        <taxon>Eukaryota</taxon>
        <taxon>Fungi</taxon>
        <taxon>Dikarya</taxon>
        <taxon>Basidiomycota</taxon>
        <taxon>Agaricomycotina</taxon>
        <taxon>Agaricomycetes</taxon>
        <taxon>Hymenochaetales</taxon>
        <taxon>Hymenochaetaceae</taxon>
        <taxon>Pyrrhoderma</taxon>
    </lineage>
</organism>
<accession>A0A286U609</accession>
<feature type="region of interest" description="Disordered" evidence="1">
    <location>
        <begin position="1"/>
        <end position="42"/>
    </location>
</feature>
<dbReference type="InParanoid" id="A0A286U609"/>
<sequence length="297" mass="31784">MMERRPCKRRKLSSASSATTDSTCVPQRLSPDAFPQSSVSDGVSGETTSTSCVTCHHSLLGKPNHVVICPRCKSTSCSICSRICTAVPGSLPPTPLLTYSPSPSPPGTPYLNSETPYLAFSMSSFRSGTPSFAGDQQHYQHHHQGTGSGSTSGMGRVQQVQSRRRKFRDDEDEDDEGETVVGVDDDGDGYEYGFGGLDDAQMWNGAKRHKQLRRSNGDGRGSDEILPGCGRSICKNCCIENTQSGITTCYDCYGLPSPVQIVGSNSTSSISTSTSEAFDPYSNFPSNSSSSISLVIQ</sequence>
<dbReference type="STRING" id="2282107.A0A286U609"/>
<evidence type="ECO:0000313" key="3">
    <source>
        <dbReference type="Proteomes" id="UP000217199"/>
    </source>
</evidence>
<dbReference type="AlphaFoldDB" id="A0A286U609"/>
<feature type="compositionally biased region" description="Basic residues" evidence="1">
    <location>
        <begin position="1"/>
        <end position="12"/>
    </location>
</feature>
<name>A0A286U609_9AGAM</name>
<dbReference type="EMBL" id="NBII01000011">
    <property type="protein sequence ID" value="PAV15005.1"/>
    <property type="molecule type" value="Genomic_DNA"/>
</dbReference>
<protein>
    <submittedName>
        <fullName evidence="2">Uncharacterized protein</fullName>
    </submittedName>
</protein>
<evidence type="ECO:0000313" key="2">
    <source>
        <dbReference type="EMBL" id="PAV15005.1"/>
    </source>
</evidence>
<feature type="compositionally biased region" description="Acidic residues" evidence="1">
    <location>
        <begin position="170"/>
        <end position="189"/>
    </location>
</feature>
<proteinExistence type="predicted"/>
<dbReference type="Proteomes" id="UP000217199">
    <property type="component" value="Unassembled WGS sequence"/>
</dbReference>
<feature type="compositionally biased region" description="Low complexity" evidence="1">
    <location>
        <begin position="13"/>
        <end position="23"/>
    </location>
</feature>
<feature type="region of interest" description="Disordered" evidence="1">
    <location>
        <begin position="131"/>
        <end position="193"/>
    </location>
</feature>
<reference evidence="2 3" key="1">
    <citation type="journal article" date="2017" name="Mol. Ecol.">
        <title>Comparative and population genomic landscape of Phellinus noxius: A hypervariable fungus causing root rot in trees.</title>
        <authorList>
            <person name="Chung C.L."/>
            <person name="Lee T.J."/>
            <person name="Akiba M."/>
            <person name="Lee H.H."/>
            <person name="Kuo T.H."/>
            <person name="Liu D."/>
            <person name="Ke H.M."/>
            <person name="Yokoi T."/>
            <person name="Roa M.B."/>
            <person name="Lu M.J."/>
            <person name="Chang Y.Y."/>
            <person name="Ann P.J."/>
            <person name="Tsai J.N."/>
            <person name="Chen C.Y."/>
            <person name="Tzean S.S."/>
            <person name="Ota Y."/>
            <person name="Hattori T."/>
            <person name="Sahashi N."/>
            <person name="Liou R.F."/>
            <person name="Kikuchi T."/>
            <person name="Tsai I.J."/>
        </authorList>
    </citation>
    <scope>NUCLEOTIDE SEQUENCE [LARGE SCALE GENOMIC DNA]</scope>
    <source>
        <strain evidence="2 3">FFPRI411160</strain>
    </source>
</reference>
<comment type="caution">
    <text evidence="2">The sequence shown here is derived from an EMBL/GenBank/DDBJ whole genome shotgun (WGS) entry which is preliminary data.</text>
</comment>